<dbReference type="AlphaFoldDB" id="A0A540LBB6"/>
<evidence type="ECO:0000313" key="1">
    <source>
        <dbReference type="EMBL" id="TQD83774.1"/>
    </source>
</evidence>
<name>A0A540LBB6_MALBA</name>
<proteinExistence type="predicted"/>
<reference evidence="1 2" key="1">
    <citation type="journal article" date="2019" name="G3 (Bethesda)">
        <title>Sequencing of a Wild Apple (Malus baccata) Genome Unravels the Differences Between Cultivated and Wild Apple Species Regarding Disease Resistance and Cold Tolerance.</title>
        <authorList>
            <person name="Chen X."/>
        </authorList>
    </citation>
    <scope>NUCLEOTIDE SEQUENCE [LARGE SCALE GENOMIC DNA]</scope>
    <source>
        <strain evidence="2">cv. Shandingzi</strain>
        <tissue evidence="1">Leaves</tissue>
    </source>
</reference>
<organism evidence="1 2">
    <name type="scientific">Malus baccata</name>
    <name type="common">Siberian crab apple</name>
    <name type="synonym">Pyrus baccata</name>
    <dbReference type="NCBI Taxonomy" id="106549"/>
    <lineage>
        <taxon>Eukaryota</taxon>
        <taxon>Viridiplantae</taxon>
        <taxon>Streptophyta</taxon>
        <taxon>Embryophyta</taxon>
        <taxon>Tracheophyta</taxon>
        <taxon>Spermatophyta</taxon>
        <taxon>Magnoliopsida</taxon>
        <taxon>eudicotyledons</taxon>
        <taxon>Gunneridae</taxon>
        <taxon>Pentapetalae</taxon>
        <taxon>rosids</taxon>
        <taxon>fabids</taxon>
        <taxon>Rosales</taxon>
        <taxon>Rosaceae</taxon>
        <taxon>Amygdaloideae</taxon>
        <taxon>Maleae</taxon>
        <taxon>Malus</taxon>
    </lineage>
</organism>
<sequence length="50" mass="5705">MISEDLTLFPIKIVEASAEVKIFTDHSGELHFSYVISPRVCIDDYAFIDK</sequence>
<dbReference type="Proteomes" id="UP000315295">
    <property type="component" value="Unassembled WGS sequence"/>
</dbReference>
<gene>
    <name evidence="1" type="ORF">C1H46_030655</name>
</gene>
<keyword evidence="2" id="KW-1185">Reference proteome</keyword>
<comment type="caution">
    <text evidence="1">The sequence shown here is derived from an EMBL/GenBank/DDBJ whole genome shotgun (WGS) entry which is preliminary data.</text>
</comment>
<protein>
    <submittedName>
        <fullName evidence="1">Uncharacterized protein</fullName>
    </submittedName>
</protein>
<dbReference type="EMBL" id="VIEB01000665">
    <property type="protein sequence ID" value="TQD83774.1"/>
    <property type="molecule type" value="Genomic_DNA"/>
</dbReference>
<evidence type="ECO:0000313" key="2">
    <source>
        <dbReference type="Proteomes" id="UP000315295"/>
    </source>
</evidence>
<accession>A0A540LBB6</accession>